<name>A0A9N9H4P2_9GLOM</name>
<dbReference type="EMBL" id="CAJVPL010005445">
    <property type="protein sequence ID" value="CAG8658259.1"/>
    <property type="molecule type" value="Genomic_DNA"/>
</dbReference>
<dbReference type="Proteomes" id="UP000789831">
    <property type="component" value="Unassembled WGS sequence"/>
</dbReference>
<comment type="caution">
    <text evidence="1">The sequence shown here is derived from an EMBL/GenBank/DDBJ whole genome shotgun (WGS) entry which is preliminary data.</text>
</comment>
<evidence type="ECO:0000313" key="2">
    <source>
        <dbReference type="Proteomes" id="UP000789831"/>
    </source>
</evidence>
<gene>
    <name evidence="1" type="ORF">AGERDE_LOCUS11692</name>
</gene>
<organism evidence="1 2">
    <name type="scientific">Ambispora gerdemannii</name>
    <dbReference type="NCBI Taxonomy" id="144530"/>
    <lineage>
        <taxon>Eukaryota</taxon>
        <taxon>Fungi</taxon>
        <taxon>Fungi incertae sedis</taxon>
        <taxon>Mucoromycota</taxon>
        <taxon>Glomeromycotina</taxon>
        <taxon>Glomeromycetes</taxon>
        <taxon>Archaeosporales</taxon>
        <taxon>Ambisporaceae</taxon>
        <taxon>Ambispora</taxon>
    </lineage>
</organism>
<accession>A0A9N9H4P2</accession>
<sequence length="61" mass="7412">MGRIHKEYYSNNATYLSDEAIKEIKESPENRERKQQIRNTNTINWDKEIKSIYDLYAELPY</sequence>
<keyword evidence="2" id="KW-1185">Reference proteome</keyword>
<dbReference type="OrthoDB" id="2345201at2759"/>
<evidence type="ECO:0000313" key="1">
    <source>
        <dbReference type="EMBL" id="CAG8658259.1"/>
    </source>
</evidence>
<reference evidence="1" key="1">
    <citation type="submission" date="2021-06" db="EMBL/GenBank/DDBJ databases">
        <authorList>
            <person name="Kallberg Y."/>
            <person name="Tangrot J."/>
            <person name="Rosling A."/>
        </authorList>
    </citation>
    <scope>NUCLEOTIDE SEQUENCE</scope>
    <source>
        <strain evidence="1">MT106</strain>
    </source>
</reference>
<dbReference type="AlphaFoldDB" id="A0A9N9H4P2"/>
<protein>
    <submittedName>
        <fullName evidence="1">1505_t:CDS:1</fullName>
    </submittedName>
</protein>
<proteinExistence type="predicted"/>